<feature type="transmembrane region" description="Helical" evidence="1">
    <location>
        <begin position="490"/>
        <end position="513"/>
    </location>
</feature>
<dbReference type="Proteomes" id="UP000807825">
    <property type="component" value="Unassembled WGS sequence"/>
</dbReference>
<dbReference type="GO" id="GO:0005829">
    <property type="term" value="C:cytosol"/>
    <property type="evidence" value="ECO:0007669"/>
    <property type="project" value="TreeGrafter"/>
</dbReference>
<evidence type="ECO:0000313" key="3">
    <source>
        <dbReference type="EMBL" id="MBI5248959.1"/>
    </source>
</evidence>
<dbReference type="AlphaFoldDB" id="A0A9D6UZY4"/>
<dbReference type="InterPro" id="IPR006073">
    <property type="entry name" value="GTP-bd"/>
</dbReference>
<dbReference type="Pfam" id="PF01926">
    <property type="entry name" value="MMR_HSR1"/>
    <property type="match status" value="1"/>
</dbReference>
<dbReference type="EMBL" id="JACRDE010000161">
    <property type="protein sequence ID" value="MBI5248959.1"/>
    <property type="molecule type" value="Genomic_DNA"/>
</dbReference>
<gene>
    <name evidence="3" type="ORF">HY912_05640</name>
</gene>
<evidence type="ECO:0000256" key="1">
    <source>
        <dbReference type="SAM" id="Phobius"/>
    </source>
</evidence>
<dbReference type="Gene3D" id="3.40.50.300">
    <property type="entry name" value="P-loop containing nucleotide triphosphate hydrolases"/>
    <property type="match status" value="1"/>
</dbReference>
<dbReference type="PANTHER" id="PTHR42698:SF1">
    <property type="entry name" value="GTPASE ERA, MITOCHONDRIAL"/>
    <property type="match status" value="1"/>
</dbReference>
<dbReference type="PANTHER" id="PTHR42698">
    <property type="entry name" value="GTPASE ERA"/>
    <property type="match status" value="1"/>
</dbReference>
<feature type="transmembrane region" description="Helical" evidence="1">
    <location>
        <begin position="447"/>
        <end position="470"/>
    </location>
</feature>
<feature type="domain" description="G" evidence="2">
    <location>
        <begin position="53"/>
        <end position="185"/>
    </location>
</feature>
<reference evidence="3" key="1">
    <citation type="submission" date="2020-07" db="EMBL/GenBank/DDBJ databases">
        <title>Huge and variable diversity of episymbiotic CPR bacteria and DPANN archaea in groundwater ecosystems.</title>
        <authorList>
            <person name="He C.Y."/>
            <person name="Keren R."/>
            <person name="Whittaker M."/>
            <person name="Farag I.F."/>
            <person name="Doudna J."/>
            <person name="Cate J.H.D."/>
            <person name="Banfield J.F."/>
        </authorList>
    </citation>
    <scope>NUCLEOTIDE SEQUENCE</scope>
    <source>
        <strain evidence="3">NC_groundwater_1664_Pr3_B-0.1um_52_9</strain>
    </source>
</reference>
<proteinExistence type="predicted"/>
<name>A0A9D6UZY4_9BACT</name>
<dbReference type="GO" id="GO:0000028">
    <property type="term" value="P:ribosomal small subunit assembly"/>
    <property type="evidence" value="ECO:0007669"/>
    <property type="project" value="TreeGrafter"/>
</dbReference>
<dbReference type="GO" id="GO:0005525">
    <property type="term" value="F:GTP binding"/>
    <property type="evidence" value="ECO:0007669"/>
    <property type="project" value="InterPro"/>
</dbReference>
<dbReference type="InterPro" id="IPR027417">
    <property type="entry name" value="P-loop_NTPase"/>
</dbReference>
<evidence type="ECO:0000313" key="4">
    <source>
        <dbReference type="Proteomes" id="UP000807825"/>
    </source>
</evidence>
<keyword evidence="1" id="KW-0812">Transmembrane</keyword>
<dbReference type="InterPro" id="IPR005662">
    <property type="entry name" value="GTPase_Era-like"/>
</dbReference>
<comment type="caution">
    <text evidence="3">The sequence shown here is derived from an EMBL/GenBank/DDBJ whole genome shotgun (WGS) entry which is preliminary data.</text>
</comment>
<keyword evidence="1" id="KW-0472">Membrane</keyword>
<keyword evidence="1" id="KW-1133">Transmembrane helix</keyword>
<accession>A0A9D6UZY4</accession>
<evidence type="ECO:0000259" key="2">
    <source>
        <dbReference type="Pfam" id="PF01926"/>
    </source>
</evidence>
<protein>
    <submittedName>
        <fullName evidence="3">50S ribosome-binding GTPase</fullName>
    </submittedName>
</protein>
<dbReference type="SUPFAM" id="SSF52540">
    <property type="entry name" value="P-loop containing nucleoside triphosphate hydrolases"/>
    <property type="match status" value="1"/>
</dbReference>
<dbReference type="GO" id="GO:0019843">
    <property type="term" value="F:rRNA binding"/>
    <property type="evidence" value="ECO:0007669"/>
    <property type="project" value="TreeGrafter"/>
</dbReference>
<sequence>MTRSSILSALENLLGFLQEDAALLMVPEVRDPVLERVRALLDKAAVPAETLYVGILGGTGVGKSTLINALAGKSISQPSDKRPFTDRAVVYRHRDVPRGLEEISDLFRNPDALHDSEVVKDLLLLDLPDFDSVVEDNRKTVLKILPFVDSVVWVVSPEKYADSAFYQFLRKTAIHKENFTFVLNKADELVTKGQPEPHTRLKEVLGDLAFRLKHEAGVERPRIFSLSAAQEFLQETDSSILRDEFIRFREFLMVKREAKEIASIKTINLLEEVRQLGAELDAIVKPAQKAAVLASLKSEDIEEARDERGANLKVIEQEKRLAEILFSLLMSEDRSISPVKWGMKLASIGRSFSVRGTDTRLEEVFRDIAEAIGRTRRSDLEKITARIDSELLLAFSRTEAYRPENKPDRVIASAVSKVSAAFARQVETARNALAGRRSRWTRFFQKLLMLLPVPLLAVKLAGTDAVAAWFDEPSFSGALRVSIQLFTSIFGTEGLTGLVALLVCEMLLVWYLASRRIKYMEGASNGLARSAIELVDGTLATVSGRIRADRRELIERIERGINRLSKVKSDCA</sequence>
<organism evidence="3 4">
    <name type="scientific">Desulfomonile tiedjei</name>
    <dbReference type="NCBI Taxonomy" id="2358"/>
    <lineage>
        <taxon>Bacteria</taxon>
        <taxon>Pseudomonadati</taxon>
        <taxon>Thermodesulfobacteriota</taxon>
        <taxon>Desulfomonilia</taxon>
        <taxon>Desulfomonilales</taxon>
        <taxon>Desulfomonilaceae</taxon>
        <taxon>Desulfomonile</taxon>
    </lineage>
</organism>
<dbReference type="GO" id="GO:0043024">
    <property type="term" value="F:ribosomal small subunit binding"/>
    <property type="evidence" value="ECO:0007669"/>
    <property type="project" value="TreeGrafter"/>
</dbReference>